<dbReference type="Proteomes" id="UP001054945">
    <property type="component" value="Unassembled WGS sequence"/>
</dbReference>
<evidence type="ECO:0000313" key="3">
    <source>
        <dbReference type="Proteomes" id="UP001054945"/>
    </source>
</evidence>
<feature type="compositionally biased region" description="Polar residues" evidence="1">
    <location>
        <begin position="9"/>
        <end position="18"/>
    </location>
</feature>
<evidence type="ECO:0000313" key="2">
    <source>
        <dbReference type="EMBL" id="GIY74581.1"/>
    </source>
</evidence>
<feature type="region of interest" description="Disordered" evidence="1">
    <location>
        <begin position="1"/>
        <end position="20"/>
    </location>
</feature>
<accession>A0AAV4VXT2</accession>
<evidence type="ECO:0000256" key="1">
    <source>
        <dbReference type="SAM" id="MobiDB-lite"/>
    </source>
</evidence>
<gene>
    <name evidence="2" type="ORF">CEXT_353251</name>
</gene>
<dbReference type="EMBL" id="BPLR01015232">
    <property type="protein sequence ID" value="GIY74581.1"/>
    <property type="molecule type" value="Genomic_DNA"/>
</dbReference>
<reference evidence="2 3" key="1">
    <citation type="submission" date="2021-06" db="EMBL/GenBank/DDBJ databases">
        <title>Caerostris extrusa draft genome.</title>
        <authorList>
            <person name="Kono N."/>
            <person name="Arakawa K."/>
        </authorList>
    </citation>
    <scope>NUCLEOTIDE SEQUENCE [LARGE SCALE GENOMIC DNA]</scope>
</reference>
<comment type="caution">
    <text evidence="2">The sequence shown here is derived from an EMBL/GenBank/DDBJ whole genome shotgun (WGS) entry which is preliminary data.</text>
</comment>
<keyword evidence="3" id="KW-1185">Reference proteome</keyword>
<organism evidence="2 3">
    <name type="scientific">Caerostris extrusa</name>
    <name type="common">Bark spider</name>
    <name type="synonym">Caerostris bankana</name>
    <dbReference type="NCBI Taxonomy" id="172846"/>
    <lineage>
        <taxon>Eukaryota</taxon>
        <taxon>Metazoa</taxon>
        <taxon>Ecdysozoa</taxon>
        <taxon>Arthropoda</taxon>
        <taxon>Chelicerata</taxon>
        <taxon>Arachnida</taxon>
        <taxon>Araneae</taxon>
        <taxon>Araneomorphae</taxon>
        <taxon>Entelegynae</taxon>
        <taxon>Araneoidea</taxon>
        <taxon>Araneidae</taxon>
        <taxon>Caerostris</taxon>
    </lineage>
</organism>
<name>A0AAV4VXT2_CAEEX</name>
<dbReference type="AlphaFoldDB" id="A0AAV4VXT2"/>
<protein>
    <submittedName>
        <fullName evidence="2">Uncharacterized protein</fullName>
    </submittedName>
</protein>
<proteinExistence type="predicted"/>
<sequence>MLKAKSSVERSISPSTKSPPLIYLKPVFRELRKRNDSDQEMAARDVISITRTPKIPPVFIDWQDTQNILHAEVHPNHAQFTGEFFRLKQKLNRILDTSFISSTL</sequence>